<dbReference type="AlphaFoldDB" id="A0A4Y1YMN4"/>
<protein>
    <recommendedName>
        <fullName evidence="6">Small ribosomal subunit protein uS17</fullName>
    </recommendedName>
</protein>
<dbReference type="EMBL" id="AP019755">
    <property type="protein sequence ID" value="BBL35068.1"/>
    <property type="molecule type" value="Genomic_DNA"/>
</dbReference>
<dbReference type="KEGG" id="nst:Nstercoris_01322"/>
<dbReference type="InterPro" id="IPR000266">
    <property type="entry name" value="Ribosomal_uS17"/>
</dbReference>
<dbReference type="Proteomes" id="UP000316473">
    <property type="component" value="Chromosome"/>
</dbReference>
<name>A0A4Y1YMN4_9PROT</name>
<dbReference type="CDD" id="cd00364">
    <property type="entry name" value="Ribosomal_uS17"/>
    <property type="match status" value="1"/>
</dbReference>
<dbReference type="GO" id="GO:0022627">
    <property type="term" value="C:cytosolic small ribosomal subunit"/>
    <property type="evidence" value="ECO:0007669"/>
    <property type="project" value="UniProtKB-UniRule"/>
</dbReference>
<dbReference type="PROSITE" id="PS00056">
    <property type="entry name" value="RIBOSOMAL_S17"/>
    <property type="match status" value="1"/>
</dbReference>
<dbReference type="GO" id="GO:0003735">
    <property type="term" value="F:structural constituent of ribosome"/>
    <property type="evidence" value="ECO:0007669"/>
    <property type="project" value="UniProtKB-UniRule"/>
</dbReference>
<proteinExistence type="inferred from homology"/>
<evidence type="ECO:0000313" key="9">
    <source>
        <dbReference type="Proteomes" id="UP000316473"/>
    </source>
</evidence>
<comment type="function">
    <text evidence="6">One of the primary rRNA binding proteins, it binds specifically to the 5'-end of 16S ribosomal RNA.</text>
</comment>
<dbReference type="GO" id="GO:0006412">
    <property type="term" value="P:translation"/>
    <property type="evidence" value="ECO:0007669"/>
    <property type="project" value="UniProtKB-UniRule"/>
</dbReference>
<dbReference type="InterPro" id="IPR012340">
    <property type="entry name" value="NA-bd_OB-fold"/>
</dbReference>
<keyword evidence="4 6" id="KW-0689">Ribosomal protein</keyword>
<dbReference type="GO" id="GO:0019843">
    <property type="term" value="F:rRNA binding"/>
    <property type="evidence" value="ECO:0007669"/>
    <property type="project" value="UniProtKB-UniRule"/>
</dbReference>
<sequence>MSVASDEKIGYLVGEIVSDTRDKTVTVRIDRKVKHPLYGKIITRSKKYHAHDEKNQYKVGDIVAISETRPVSKTKSWRVVKAIKAN</sequence>
<keyword evidence="5 6" id="KW-0687">Ribonucleoprotein</keyword>
<dbReference type="Gene3D" id="2.40.50.140">
    <property type="entry name" value="Nucleic acid-binding proteins"/>
    <property type="match status" value="1"/>
</dbReference>
<evidence type="ECO:0000256" key="4">
    <source>
        <dbReference type="ARBA" id="ARBA00022980"/>
    </source>
</evidence>
<comment type="subunit">
    <text evidence="6">Part of the 30S ribosomal subunit.</text>
</comment>
<evidence type="ECO:0000256" key="7">
    <source>
        <dbReference type="RuleBase" id="RU003872"/>
    </source>
</evidence>
<dbReference type="HAMAP" id="MF_01345_B">
    <property type="entry name" value="Ribosomal_uS17_B"/>
    <property type="match status" value="1"/>
</dbReference>
<dbReference type="SUPFAM" id="SSF50249">
    <property type="entry name" value="Nucleic acid-binding proteins"/>
    <property type="match status" value="1"/>
</dbReference>
<dbReference type="InterPro" id="IPR019979">
    <property type="entry name" value="Ribosomal_uS17_CS"/>
</dbReference>
<dbReference type="NCBIfam" id="TIGR03635">
    <property type="entry name" value="uS17_bact"/>
    <property type="match status" value="1"/>
</dbReference>
<evidence type="ECO:0000256" key="3">
    <source>
        <dbReference type="ARBA" id="ARBA00022884"/>
    </source>
</evidence>
<dbReference type="Pfam" id="PF00366">
    <property type="entry name" value="Ribosomal_S17"/>
    <property type="match status" value="1"/>
</dbReference>
<gene>
    <name evidence="6" type="primary">rpsQ</name>
    <name evidence="8" type="ORF">Nstercoris_01322</name>
</gene>
<keyword evidence="9" id="KW-1185">Reference proteome</keyword>
<comment type="similarity">
    <text evidence="1 6 7">Belongs to the universal ribosomal protein uS17 family.</text>
</comment>
<keyword evidence="2 6" id="KW-0699">rRNA-binding</keyword>
<dbReference type="PANTHER" id="PTHR10744:SF1">
    <property type="entry name" value="SMALL RIBOSOMAL SUBUNIT PROTEIN US17M"/>
    <property type="match status" value="1"/>
</dbReference>
<evidence type="ECO:0000256" key="6">
    <source>
        <dbReference type="HAMAP-Rule" id="MF_01345"/>
    </source>
</evidence>
<dbReference type="InterPro" id="IPR019984">
    <property type="entry name" value="Ribosomal_uS17_bact/chlr"/>
</dbReference>
<organism evidence="8 9">
    <name type="scientific">Nitrosomonas stercoris</name>
    <dbReference type="NCBI Taxonomy" id="1444684"/>
    <lineage>
        <taxon>Bacteria</taxon>
        <taxon>Pseudomonadati</taxon>
        <taxon>Pseudomonadota</taxon>
        <taxon>Betaproteobacteria</taxon>
        <taxon>Nitrosomonadales</taxon>
        <taxon>Nitrosomonadaceae</taxon>
        <taxon>Nitrosomonas</taxon>
    </lineage>
</organism>
<evidence type="ECO:0000256" key="1">
    <source>
        <dbReference type="ARBA" id="ARBA00010254"/>
    </source>
</evidence>
<dbReference type="NCBIfam" id="NF004123">
    <property type="entry name" value="PRK05610.1"/>
    <property type="match status" value="1"/>
</dbReference>
<accession>A0A4Y1YMN4</accession>
<evidence type="ECO:0000256" key="2">
    <source>
        <dbReference type="ARBA" id="ARBA00022730"/>
    </source>
</evidence>
<evidence type="ECO:0000256" key="5">
    <source>
        <dbReference type="ARBA" id="ARBA00023274"/>
    </source>
</evidence>
<dbReference type="PRINTS" id="PR00973">
    <property type="entry name" value="RIBOSOMALS17"/>
</dbReference>
<dbReference type="PANTHER" id="PTHR10744">
    <property type="entry name" value="40S RIBOSOMAL PROTEIN S11 FAMILY MEMBER"/>
    <property type="match status" value="1"/>
</dbReference>
<evidence type="ECO:0000313" key="8">
    <source>
        <dbReference type="EMBL" id="BBL35068.1"/>
    </source>
</evidence>
<reference evidence="8 9" key="1">
    <citation type="submission" date="2019-06" db="EMBL/GenBank/DDBJ databases">
        <title>Nitrosomonas stercoris KYUHI-S whole genome shotgun sequence.</title>
        <authorList>
            <person name="Nakagawa T."/>
            <person name="Tsuchiya Y."/>
            <person name="Takahashi R."/>
        </authorList>
    </citation>
    <scope>NUCLEOTIDE SEQUENCE [LARGE SCALE GENOMIC DNA]</scope>
    <source>
        <strain evidence="8 9">KYUHI-S</strain>
    </source>
</reference>
<keyword evidence="3 6" id="KW-0694">RNA-binding</keyword>